<comment type="caution">
    <text evidence="2">The sequence shown here is derived from an EMBL/GenBank/DDBJ whole genome shotgun (WGS) entry which is preliminary data.</text>
</comment>
<sequence>MIKSKLFIKFIVFFFLMVQCTLVENRVIKRQFTDYMPYETPKYTLIVTDNNGNQLQSIISFIEKLLQIYNQWKISEEYMYYTSSEPMNNYNMMINGYPENMEYQTPSTDEYTFDYSSNTNYPFSYEPESTSEFMDSTEGLPNYPQYW</sequence>
<proteinExistence type="predicted"/>
<evidence type="ECO:0000313" key="3">
    <source>
        <dbReference type="Proteomes" id="UP000311919"/>
    </source>
</evidence>
<gene>
    <name evidence="2" type="ORF">EWB00_006727</name>
</gene>
<evidence type="ECO:0000313" key="2">
    <source>
        <dbReference type="EMBL" id="TNN08926.1"/>
    </source>
</evidence>
<feature type="signal peptide" evidence="1">
    <location>
        <begin position="1"/>
        <end position="23"/>
    </location>
</feature>
<name>A0A4Z2CXE0_SCHJA</name>
<dbReference type="EMBL" id="SKCS01000402">
    <property type="protein sequence ID" value="TNN08926.1"/>
    <property type="molecule type" value="Genomic_DNA"/>
</dbReference>
<keyword evidence="3" id="KW-1185">Reference proteome</keyword>
<dbReference type="EMBL" id="SKCS01000402">
    <property type="protein sequence ID" value="TNN08927.1"/>
    <property type="molecule type" value="Genomic_DNA"/>
</dbReference>
<organism evidence="2 3">
    <name type="scientific">Schistosoma japonicum</name>
    <name type="common">Blood fluke</name>
    <dbReference type="NCBI Taxonomy" id="6182"/>
    <lineage>
        <taxon>Eukaryota</taxon>
        <taxon>Metazoa</taxon>
        <taxon>Spiralia</taxon>
        <taxon>Lophotrochozoa</taxon>
        <taxon>Platyhelminthes</taxon>
        <taxon>Trematoda</taxon>
        <taxon>Digenea</taxon>
        <taxon>Strigeidida</taxon>
        <taxon>Schistosomatoidea</taxon>
        <taxon>Schistosomatidae</taxon>
        <taxon>Schistosoma</taxon>
    </lineage>
</organism>
<keyword evidence="1" id="KW-0732">Signal</keyword>
<protein>
    <submittedName>
        <fullName evidence="2">Uncharacterized protein</fullName>
    </submittedName>
</protein>
<dbReference type="AlphaFoldDB" id="A0A4Z2CXE0"/>
<evidence type="ECO:0000256" key="1">
    <source>
        <dbReference type="SAM" id="SignalP"/>
    </source>
</evidence>
<reference evidence="2 3" key="1">
    <citation type="submission" date="2019-03" db="EMBL/GenBank/DDBJ databases">
        <title>An improved genome assembly of the fluke Schistosoma japonicum.</title>
        <authorList>
            <person name="Hu W."/>
            <person name="Luo F."/>
            <person name="Yin M."/>
            <person name="Mo X."/>
            <person name="Sun C."/>
            <person name="Wu Q."/>
            <person name="Zhu B."/>
            <person name="Xiang M."/>
            <person name="Wang J."/>
            <person name="Wang Y."/>
            <person name="Zhang T."/>
            <person name="Xu B."/>
            <person name="Zheng H."/>
            <person name="Feng Z."/>
        </authorList>
    </citation>
    <scope>NUCLEOTIDE SEQUENCE [LARGE SCALE GENOMIC DNA]</scope>
    <source>
        <strain evidence="2">HuSjv2</strain>
        <tissue evidence="2">Worms</tissue>
    </source>
</reference>
<feature type="chain" id="PRO_5033839136" evidence="1">
    <location>
        <begin position="24"/>
        <end position="147"/>
    </location>
</feature>
<accession>A0A4Z2CXE0</accession>
<dbReference type="Proteomes" id="UP000311919">
    <property type="component" value="Unassembled WGS sequence"/>
</dbReference>